<comment type="subcellular location">
    <subcellularLocation>
        <location evidence="1">Cell inner membrane</location>
        <topology evidence="1">Multi-pass membrane protein</topology>
    </subcellularLocation>
</comment>
<keyword evidence="3" id="KW-0813">Transport</keyword>
<feature type="transmembrane region" description="Helical" evidence="9">
    <location>
        <begin position="12"/>
        <end position="32"/>
    </location>
</feature>
<evidence type="ECO:0000256" key="8">
    <source>
        <dbReference type="ARBA" id="ARBA00023136"/>
    </source>
</evidence>
<evidence type="ECO:0000256" key="9">
    <source>
        <dbReference type="SAM" id="Phobius"/>
    </source>
</evidence>
<keyword evidence="11" id="KW-1185">Reference proteome</keyword>
<dbReference type="InterPro" id="IPR005495">
    <property type="entry name" value="LptG/LptF_permease"/>
</dbReference>
<name>A0A3P2A122_9NEIS</name>
<dbReference type="OrthoDB" id="9778062at2"/>
<dbReference type="PANTHER" id="PTHR33529:SF7">
    <property type="entry name" value="LIPOPOLYSACCHARIDE EXPORT SYSTEM PERMEASE PROTEIN LPTF"/>
    <property type="match status" value="1"/>
</dbReference>
<proteinExistence type="predicted"/>
<comment type="caution">
    <text evidence="10">The sequence shown here is derived from an EMBL/GenBank/DDBJ whole genome shotgun (WGS) entry which is preliminary data.</text>
</comment>
<evidence type="ECO:0000256" key="4">
    <source>
        <dbReference type="ARBA" id="ARBA00022475"/>
    </source>
</evidence>
<gene>
    <name evidence="10" type="primary">lptF</name>
    <name evidence="10" type="ORF">EII21_09685</name>
</gene>
<feature type="transmembrane region" description="Helical" evidence="9">
    <location>
        <begin position="52"/>
        <end position="77"/>
    </location>
</feature>
<evidence type="ECO:0000256" key="6">
    <source>
        <dbReference type="ARBA" id="ARBA00022692"/>
    </source>
</evidence>
<evidence type="ECO:0000256" key="3">
    <source>
        <dbReference type="ARBA" id="ARBA00022448"/>
    </source>
</evidence>
<keyword evidence="6 9" id="KW-0812">Transmembrane</keyword>
<dbReference type="STRING" id="1121352.GCA_000620925_01774"/>
<evidence type="ECO:0000313" key="11">
    <source>
        <dbReference type="Proteomes" id="UP000269923"/>
    </source>
</evidence>
<evidence type="ECO:0000256" key="2">
    <source>
        <dbReference type="ARBA" id="ARBA00014213"/>
    </source>
</evidence>
<feature type="transmembrane region" description="Helical" evidence="9">
    <location>
        <begin position="267"/>
        <end position="289"/>
    </location>
</feature>
<dbReference type="AlphaFoldDB" id="A0A3P2A122"/>
<keyword evidence="7 9" id="KW-1133">Transmembrane helix</keyword>
<dbReference type="PANTHER" id="PTHR33529">
    <property type="entry name" value="SLR0882 PROTEIN-RELATED"/>
    <property type="match status" value="1"/>
</dbReference>
<evidence type="ECO:0000256" key="1">
    <source>
        <dbReference type="ARBA" id="ARBA00004429"/>
    </source>
</evidence>
<dbReference type="EMBL" id="RQYC01000022">
    <property type="protein sequence ID" value="RRD89114.1"/>
    <property type="molecule type" value="Genomic_DNA"/>
</dbReference>
<dbReference type="NCBIfam" id="TIGR04407">
    <property type="entry name" value="LptF_YjgP"/>
    <property type="match status" value="1"/>
</dbReference>
<reference evidence="10 11" key="1">
    <citation type="submission" date="2018-11" db="EMBL/GenBank/DDBJ databases">
        <title>Genomes From Bacteria Associated with the Canine Oral Cavity: a Test Case for Automated Genome-Based Taxonomic Assignment.</title>
        <authorList>
            <person name="Coil D.A."/>
            <person name="Jospin G."/>
            <person name="Darling A.E."/>
            <person name="Wallis C."/>
            <person name="Davis I.J."/>
            <person name="Harris S."/>
            <person name="Eisen J.A."/>
            <person name="Holcombe L.J."/>
            <person name="O'Flynn C."/>
        </authorList>
    </citation>
    <scope>NUCLEOTIDE SEQUENCE [LARGE SCALE GENOMIC DNA]</scope>
    <source>
        <strain evidence="10 11">COT-280</strain>
    </source>
</reference>
<keyword evidence="8 9" id="KW-0472">Membrane</keyword>
<organism evidence="10 11">
    <name type="scientific">Conchiformibius steedae</name>
    <dbReference type="NCBI Taxonomy" id="153493"/>
    <lineage>
        <taxon>Bacteria</taxon>
        <taxon>Pseudomonadati</taxon>
        <taxon>Pseudomonadota</taxon>
        <taxon>Betaproteobacteria</taxon>
        <taxon>Neisseriales</taxon>
        <taxon>Neisseriaceae</taxon>
        <taxon>Conchiformibius</taxon>
    </lineage>
</organism>
<keyword evidence="4" id="KW-1003">Cell membrane</keyword>
<dbReference type="RefSeq" id="WP_124795994.1">
    <property type="nucleotide sequence ID" value="NZ_RQYC01000022.1"/>
</dbReference>
<dbReference type="Proteomes" id="UP000269923">
    <property type="component" value="Unassembled WGS sequence"/>
</dbReference>
<evidence type="ECO:0000256" key="7">
    <source>
        <dbReference type="ARBA" id="ARBA00022989"/>
    </source>
</evidence>
<accession>A0A3P2A122</accession>
<sequence length="367" mass="41048">MIYQKQFFKDTTTVAVGTFFILVAILVFTQGINLLGRAADGRVAAEAVAALIGFWTLGMTPLLLVLTAYISILTVLARYWRDSEMSVWLASGLGLRHWLRPVFAFTLPLAVLVAVMQLAVLPWAELRSREYAEILKQKQNLSLVEAGVFRELGRKNGRIYFVETFNPDQGQMRNLFLREQHPDGSDSVIFAQSGHFDLNDGTRKLVLEQGYRYRGSAGKGDFEQISFERLSLAIAAAPALTDPISHRRTLPTSALFANPAPKYRAELMWRISLPFTVLLLGWLAVPLSYTNPRSGASYHVLTAAGFFLLYQNGLTLLRDAVEDGKIPFWAGLLPMHLLMAACAVILLRMRTMPAQPFFRALKQALRP</sequence>
<dbReference type="GO" id="GO:0015920">
    <property type="term" value="P:lipopolysaccharide transport"/>
    <property type="evidence" value="ECO:0007669"/>
    <property type="project" value="TreeGrafter"/>
</dbReference>
<dbReference type="Pfam" id="PF03739">
    <property type="entry name" value="LptF_LptG"/>
    <property type="match status" value="1"/>
</dbReference>
<protein>
    <recommendedName>
        <fullName evidence="2">Lipopolysaccharide export system permease protein LptF</fullName>
    </recommendedName>
</protein>
<feature type="transmembrane region" description="Helical" evidence="9">
    <location>
        <begin position="296"/>
        <end position="314"/>
    </location>
</feature>
<dbReference type="InterPro" id="IPR030922">
    <property type="entry name" value="LptF"/>
</dbReference>
<feature type="transmembrane region" description="Helical" evidence="9">
    <location>
        <begin position="98"/>
        <end position="120"/>
    </location>
</feature>
<feature type="transmembrane region" description="Helical" evidence="9">
    <location>
        <begin position="326"/>
        <end position="347"/>
    </location>
</feature>
<evidence type="ECO:0000256" key="5">
    <source>
        <dbReference type="ARBA" id="ARBA00022519"/>
    </source>
</evidence>
<dbReference type="GO" id="GO:0055085">
    <property type="term" value="P:transmembrane transport"/>
    <property type="evidence" value="ECO:0007669"/>
    <property type="project" value="InterPro"/>
</dbReference>
<dbReference type="GO" id="GO:0043190">
    <property type="term" value="C:ATP-binding cassette (ABC) transporter complex"/>
    <property type="evidence" value="ECO:0007669"/>
    <property type="project" value="InterPro"/>
</dbReference>
<keyword evidence="5" id="KW-0997">Cell inner membrane</keyword>
<evidence type="ECO:0000313" key="10">
    <source>
        <dbReference type="EMBL" id="RRD89114.1"/>
    </source>
</evidence>